<dbReference type="InterPro" id="IPR042540">
    <property type="entry name" value="Matrix_N"/>
</dbReference>
<evidence type="ECO:0000259" key="8">
    <source>
        <dbReference type="Pfam" id="PF23765"/>
    </source>
</evidence>
<evidence type="ECO:0000256" key="1">
    <source>
        <dbReference type="ARBA" id="ARBA00002926"/>
    </source>
</evidence>
<sequence length="371" mass="41806">MARHAKIPLGLPDEPEPRTLRAFPLVMTEGPGGKGRLMKQLRISKIQSSNIGDHIITFINTYGFVRRNWTYTQFVSERHTASVQPVVTSCMLPFGCGPDIQHPEALIEHLEHCTIKVRKSASLKEEIYFEVQVLPKIFEPYQIAKQNYMCVSSEKYVKAPGKIVAGVDYLYFPTFISLTYCAEEMKFRVAKPIAQARTSFMRSIHLEVILSFACQEDSPIAKSLAKDKETGRFIASVWIHLCNISKNRPITKEYDDKYFAQKILAMKLTVGLVDMWGPTVIVHAEGKIPKSALLFFNKKGKACHPLAEVAPTVAKHAWSVGCTIIEANAIMQESDLKGLGQMDDIVFRKVSLNPEALSLKSSRWNPFTKQQ</sequence>
<dbReference type="Gene3D" id="2.70.20.50">
    <property type="entry name" value="Viral matrix protein, N-terminal domain"/>
    <property type="match status" value="1"/>
</dbReference>
<evidence type="ECO:0000256" key="5">
    <source>
        <dbReference type="ARBA" id="ARBA00022844"/>
    </source>
</evidence>
<dbReference type="Pfam" id="PF23765">
    <property type="entry name" value="Matrix_Paramyxo_C"/>
    <property type="match status" value="1"/>
</dbReference>
<feature type="domain" description="Matrix protein N-terminal" evidence="7">
    <location>
        <begin position="19"/>
        <end position="182"/>
    </location>
</feature>
<evidence type="ECO:0000256" key="3">
    <source>
        <dbReference type="ARBA" id="ARBA00008405"/>
    </source>
</evidence>
<dbReference type="GeneID" id="5176407"/>
<dbReference type="Gene3D" id="2.70.20.60">
    <property type="entry name" value="Viral matrix protein, C-terminal domain"/>
    <property type="match status" value="1"/>
</dbReference>
<keyword evidence="6" id="KW-0468">Viral matrix protein</keyword>
<evidence type="ECO:0000313" key="9">
    <source>
        <dbReference type="EMBL" id="ABQ23935.1"/>
    </source>
</evidence>
<evidence type="ECO:0000256" key="2">
    <source>
        <dbReference type="ARBA" id="ARBA00004328"/>
    </source>
</evidence>
<keyword evidence="5" id="KW-0946">Virion</keyword>
<dbReference type="OrthoDB" id="3682at10239"/>
<dbReference type="Pfam" id="PF00661">
    <property type="entry name" value="Matrix_Paramyxo_N"/>
    <property type="match status" value="1"/>
</dbReference>
<dbReference type="InterPro" id="IPR042539">
    <property type="entry name" value="Matrix_C"/>
</dbReference>
<evidence type="ECO:0000256" key="4">
    <source>
        <dbReference type="ARBA" id="ARBA00017678"/>
    </source>
</evidence>
<comment type="subcellular location">
    <subcellularLocation>
        <location evidence="2">Virion</location>
    </subcellularLocation>
</comment>
<dbReference type="GO" id="GO:0019068">
    <property type="term" value="P:virion assembly"/>
    <property type="evidence" value="ECO:0007669"/>
    <property type="project" value="InterPro"/>
</dbReference>
<organism evidence="9 10">
    <name type="scientific">Orthorubulavirus mapueraense</name>
    <dbReference type="NCBI Taxonomy" id="3052559"/>
    <lineage>
        <taxon>Viruses</taxon>
        <taxon>Riboviria</taxon>
        <taxon>Orthornavirae</taxon>
        <taxon>Negarnaviricota</taxon>
        <taxon>Haploviricotina</taxon>
        <taxon>Monjiviricetes</taxon>
        <taxon>Mononegavirales</taxon>
        <taxon>Paramyxoviridae</taxon>
        <taxon>Rubulavirinae</taxon>
        <taxon>Orthorubulavirus</taxon>
    </lineage>
</organism>
<evidence type="ECO:0000313" key="10">
    <source>
        <dbReference type="Proteomes" id="UP000135107"/>
    </source>
</evidence>
<gene>
    <name evidence="9" type="primary">M</name>
</gene>
<evidence type="ECO:0000259" key="7">
    <source>
        <dbReference type="Pfam" id="PF00661"/>
    </source>
</evidence>
<dbReference type="RefSeq" id="YP_001249275.1">
    <property type="nucleotide sequence ID" value="NC_009489.1"/>
</dbReference>
<dbReference type="InterPro" id="IPR055413">
    <property type="entry name" value="Matrix_Paramyxo_C"/>
</dbReference>
<proteinExistence type="inferred from homology"/>
<reference evidence="9 10" key="1">
    <citation type="journal article" date="2007" name="Arch. Virol.">
        <title>Full-length genome sequence and genetic relationship of two paramyxoviruses isolated from bat and pigs in the Americas.</title>
        <authorList>
            <person name="Wang L.F."/>
            <person name="Hansson E."/>
            <person name="Yu M."/>
            <person name="Chua K.B."/>
            <person name="Mathe N."/>
            <person name="Crameri G."/>
            <person name="Rima B.K."/>
            <person name="Moreno-Lopez J."/>
            <person name="Eaton B.T."/>
        </authorList>
    </citation>
    <scope>NUCLEOTIDE SEQUENCE [LARGE SCALE GENOMIC DNA]</scope>
    <source>
        <strain evidence="9">BeAnn 370284</strain>
    </source>
</reference>
<dbReference type="GO" id="GO:0044423">
    <property type="term" value="C:virion component"/>
    <property type="evidence" value="ECO:0007669"/>
    <property type="project" value="UniProtKB-KW"/>
</dbReference>
<dbReference type="EMBL" id="EF095490">
    <property type="protein sequence ID" value="ABQ23935.1"/>
    <property type="molecule type" value="Viral_cRNA"/>
</dbReference>
<comment type="similarity">
    <text evidence="3">Belongs to the morbillivirus/respirovirus/rubulavirus M protein family.</text>
</comment>
<dbReference type="GO" id="GO:0039660">
    <property type="term" value="F:structural constituent of virion"/>
    <property type="evidence" value="ECO:0007669"/>
    <property type="project" value="UniProtKB-KW"/>
</dbReference>
<dbReference type="KEGG" id="vg:5176407"/>
<comment type="function">
    <text evidence="1">The M protein has a crucial role in virus assembly and interacts with the RNP complex as well as with the viral membrane.</text>
</comment>
<protein>
    <recommendedName>
        <fullName evidence="4">Matrix protein</fullName>
    </recommendedName>
</protein>
<name>A5H725_9MONO</name>
<dbReference type="Proteomes" id="UP000135107">
    <property type="component" value="Segment"/>
</dbReference>
<keyword evidence="10" id="KW-1185">Reference proteome</keyword>
<feature type="domain" description="Matrix protein C-terminal Paramyxoviridae" evidence="8">
    <location>
        <begin position="187"/>
        <end position="348"/>
    </location>
</feature>
<evidence type="ECO:0000256" key="6">
    <source>
        <dbReference type="ARBA" id="ARBA00023311"/>
    </source>
</evidence>
<reference evidence="9 10" key="2">
    <citation type="journal article" date="2007" name="J. Gen. Virol.">
        <title>Mapuera virus, a rubulavirus that inhibits interferon signalling in a wide variety of mammalian cells without degrading STATs.</title>
        <authorList>
            <person name="Hagmaier K."/>
            <person name="Stock N."/>
            <person name="Precious B."/>
            <person name="Childs K."/>
            <person name="Wang L.F."/>
            <person name="Goodbourn S."/>
            <person name="Randall R.E."/>
        </authorList>
    </citation>
    <scope>NUCLEOTIDE SEQUENCE [LARGE SCALE GENOMIC DNA]</scope>
    <source>
        <strain evidence="9">BeAnn 370284</strain>
    </source>
</reference>
<dbReference type="InterPro" id="IPR000982">
    <property type="entry name" value="Matrix_Paramyxo_N"/>
</dbReference>
<accession>A5H725</accession>